<evidence type="ECO:0000259" key="1">
    <source>
        <dbReference type="Pfam" id="PF05448"/>
    </source>
</evidence>
<keyword evidence="3" id="KW-1185">Reference proteome</keyword>
<comment type="caution">
    <text evidence="2">The sequence shown here is derived from an EMBL/GenBank/DDBJ whole genome shotgun (WGS) entry which is preliminary data.</text>
</comment>
<dbReference type="RefSeq" id="WP_420068374.1">
    <property type="nucleotide sequence ID" value="NZ_JBCHKQ010000001.1"/>
</dbReference>
<organism evidence="2 3">
    <name type="scientific">Rarispira pelagica</name>
    <dbReference type="NCBI Taxonomy" id="3141764"/>
    <lineage>
        <taxon>Bacteria</taxon>
        <taxon>Pseudomonadati</taxon>
        <taxon>Spirochaetota</taxon>
        <taxon>Spirochaetia</taxon>
        <taxon>Winmispirales</taxon>
        <taxon>Winmispiraceae</taxon>
        <taxon>Rarispira</taxon>
    </lineage>
</organism>
<gene>
    <name evidence="2" type="ORF">WKV44_00005</name>
</gene>
<proteinExistence type="predicted"/>
<evidence type="ECO:0000313" key="3">
    <source>
        <dbReference type="Proteomes" id="UP001466331"/>
    </source>
</evidence>
<evidence type="ECO:0000313" key="2">
    <source>
        <dbReference type="EMBL" id="MEM5946920.1"/>
    </source>
</evidence>
<reference evidence="2 3" key="1">
    <citation type="submission" date="2024-03" db="EMBL/GenBank/DDBJ databases">
        <title>Ignisphaera cupida sp. nov., a hyperthermophilic hydrolytic archaeon from a hot spring of Kamchatka, and proposal of Ignisphaeraceae fam. nov.</title>
        <authorList>
            <person name="Podosokorskaya O.A."/>
            <person name="Elcheninov A.G."/>
            <person name="Maltseva A.I."/>
            <person name="Zayulina K.S."/>
            <person name="Novikov A."/>
            <person name="Merkel A.Y."/>
        </authorList>
    </citation>
    <scope>NUCLEOTIDE SEQUENCE [LARGE SCALE GENOMIC DNA]</scope>
    <source>
        <strain evidence="2 3">38H-sp</strain>
    </source>
</reference>
<dbReference type="Proteomes" id="UP001466331">
    <property type="component" value="Unassembled WGS sequence"/>
</dbReference>
<dbReference type="SUPFAM" id="SSF53474">
    <property type="entry name" value="alpha/beta-Hydrolases"/>
    <property type="match status" value="1"/>
</dbReference>
<dbReference type="PANTHER" id="PTHR40111">
    <property type="entry name" value="CEPHALOSPORIN-C DEACETYLASE"/>
    <property type="match status" value="1"/>
</dbReference>
<dbReference type="InterPro" id="IPR029058">
    <property type="entry name" value="AB_hydrolase_fold"/>
</dbReference>
<accession>A0ABU9U8C5</accession>
<dbReference type="InterPro" id="IPR039069">
    <property type="entry name" value="CE7"/>
</dbReference>
<dbReference type="InterPro" id="IPR008391">
    <property type="entry name" value="AXE1_dom"/>
</dbReference>
<protein>
    <submittedName>
        <fullName evidence="2">Acetylxylan esterase</fullName>
    </submittedName>
</protein>
<dbReference type="EMBL" id="JBCHKQ010000001">
    <property type="protein sequence ID" value="MEM5946920.1"/>
    <property type="molecule type" value="Genomic_DNA"/>
</dbReference>
<feature type="domain" description="Acetyl xylan esterase" evidence="1">
    <location>
        <begin position="5"/>
        <end position="329"/>
    </location>
</feature>
<name>A0ABU9U8C5_9SPIR</name>
<dbReference type="Pfam" id="PF05448">
    <property type="entry name" value="AXE1"/>
    <property type="match status" value="1"/>
</dbReference>
<sequence>MPLSFDMSYEQLLSYNGRNPRPDDFDDFWDRALESVDTGNIDFSVSRASFNPVPDIAEFFDLWFEGSGGARVYAKMVKPVGGYAKRLAVSGKMPCLLEFHGYSMNSGDWQSKLSLALCGFTVLSMDCRGQGGLSEDTGGVSGNTLSGHIVRGLHDALSGRPDKLLYRNIFLDTVYLAHIAMSLDWVDADRLCATGWSQGGGLTLACAALVPSIRRVAPVYPFLSDYRRVWEMDLAKDAYEELATWFRRFDPMHEREDEVFSALGYIDVQHLVPRIRGDVLWGIGFSDTICPPSSQFAAYNKIVSNKRMLVFPDFGHEDLPGIRDRFLEFFLGL</sequence>
<dbReference type="PANTHER" id="PTHR40111:SF1">
    <property type="entry name" value="CEPHALOSPORIN-C DEACETYLASE"/>
    <property type="match status" value="1"/>
</dbReference>
<dbReference type="Gene3D" id="3.40.50.1820">
    <property type="entry name" value="alpha/beta hydrolase"/>
    <property type="match status" value="1"/>
</dbReference>